<accession>A0A0E2AZ96</accession>
<evidence type="ECO:0000256" key="1">
    <source>
        <dbReference type="SAM" id="SignalP"/>
    </source>
</evidence>
<evidence type="ECO:0000313" key="3">
    <source>
        <dbReference type="Proteomes" id="UP000006253"/>
    </source>
</evidence>
<proteinExistence type="predicted"/>
<comment type="caution">
    <text evidence="2">The sequence shown here is derived from an EMBL/GenBank/DDBJ whole genome shotgun (WGS) entry which is preliminary data.</text>
</comment>
<feature type="chain" id="PRO_5002392614" description="Lipoprotein" evidence="1">
    <location>
        <begin position="25"/>
        <end position="115"/>
    </location>
</feature>
<dbReference type="RefSeq" id="WP_004762816.1">
    <property type="nucleotide sequence ID" value="NZ_AHMY02000058.1"/>
</dbReference>
<dbReference type="AlphaFoldDB" id="A0A0E2AZ96"/>
<reference evidence="2 3" key="1">
    <citation type="submission" date="2012-10" db="EMBL/GenBank/DDBJ databases">
        <authorList>
            <person name="Harkins D.M."/>
            <person name="Durkin A.S."/>
            <person name="Brinkac L.M."/>
            <person name="Selengut J.D."/>
            <person name="Sanka R."/>
            <person name="DePew J."/>
            <person name="Purushe J."/>
            <person name="Peacock S.J."/>
            <person name="Thaipadungpanit J."/>
            <person name="Wuthiekanun V.W."/>
            <person name="Day N.P."/>
            <person name="Vinetz J.M."/>
            <person name="Sutton G.G."/>
            <person name="Nelson W.C."/>
            <person name="Fouts D.E."/>
        </authorList>
    </citation>
    <scope>NUCLEOTIDE SEQUENCE [LARGE SCALE GENOMIC DNA]</scope>
    <source>
        <strain evidence="2 3">H1</strain>
    </source>
</reference>
<protein>
    <recommendedName>
        <fullName evidence="4">Lipoprotein</fullName>
    </recommendedName>
</protein>
<dbReference type="Proteomes" id="UP000006253">
    <property type="component" value="Unassembled WGS sequence"/>
</dbReference>
<feature type="signal peptide" evidence="1">
    <location>
        <begin position="1"/>
        <end position="24"/>
    </location>
</feature>
<organism evidence="2 3">
    <name type="scientific">Leptospira kirschneri str. H1</name>
    <dbReference type="NCBI Taxonomy" id="1049966"/>
    <lineage>
        <taxon>Bacteria</taxon>
        <taxon>Pseudomonadati</taxon>
        <taxon>Spirochaetota</taxon>
        <taxon>Spirochaetia</taxon>
        <taxon>Leptospirales</taxon>
        <taxon>Leptospiraceae</taxon>
        <taxon>Leptospira</taxon>
    </lineage>
</organism>
<dbReference type="NCBIfam" id="TIGR04452">
    <property type="entry name" value="Lepto_Lipo_YY_C"/>
    <property type="match status" value="1"/>
</dbReference>
<name>A0A0E2AZ96_9LEPT</name>
<dbReference type="InterPro" id="IPR031030">
    <property type="entry name" value="Lepto_Lipo_YY_C"/>
</dbReference>
<sequence length="115" mass="12733">MKKTFIASLIFFLLLTNCFLFDTAGFSIPDAVSGKEAKDQILTSALIGAAISPDDTAILALLAPELAKVKEDRYYNKADVDDCANFAMIINLVTINIGGFTCNLEPREYVFKYFY</sequence>
<evidence type="ECO:0000313" key="2">
    <source>
        <dbReference type="EMBL" id="EKO14264.1"/>
    </source>
</evidence>
<evidence type="ECO:0008006" key="4">
    <source>
        <dbReference type="Google" id="ProtNLM"/>
    </source>
</evidence>
<keyword evidence="1" id="KW-0732">Signal</keyword>
<dbReference type="EMBL" id="AHMY02000058">
    <property type="protein sequence ID" value="EKO14264.1"/>
    <property type="molecule type" value="Genomic_DNA"/>
</dbReference>
<gene>
    <name evidence="2" type="ORF">LEP1GSC081_0781</name>
</gene>